<feature type="domain" description="HTH crp-type" evidence="6">
    <location>
        <begin position="147"/>
        <end position="220"/>
    </location>
</feature>
<keyword evidence="2" id="KW-0238">DNA-binding</keyword>
<dbReference type="InterPro" id="IPR050397">
    <property type="entry name" value="Env_Response_Regulators"/>
</dbReference>
<keyword evidence="3" id="KW-0010">Activator</keyword>
<proteinExistence type="predicted"/>
<dbReference type="CDD" id="cd00038">
    <property type="entry name" value="CAP_ED"/>
    <property type="match status" value="1"/>
</dbReference>
<dbReference type="Pfam" id="PF13545">
    <property type="entry name" value="HTH_Crp_2"/>
    <property type="match status" value="1"/>
</dbReference>
<dbReference type="Gene3D" id="2.60.120.10">
    <property type="entry name" value="Jelly Rolls"/>
    <property type="match status" value="1"/>
</dbReference>
<evidence type="ECO:0000256" key="2">
    <source>
        <dbReference type="ARBA" id="ARBA00023125"/>
    </source>
</evidence>
<sequence length="228" mass="26107">MSALIGLLRNVPLFQDLTEEELRTISPLFQENKWNRGKLLFMEGDPGDELFVVKSGVVKIYRFDDEKEIILALFGPGDFFGEMAVIQPALNRSATAETLESCSIYTMKRSVFYEFMEKHPRICIKLLEVTVQRLRNANDQIYNLTFLDVRSRIIRTILRLAEERGVKLGDGLLVDIRMTHQQLASFAGTARESATKVLQELSEEGMIIVEKKRIFLPDHEKLKELAGL</sequence>
<evidence type="ECO:0000313" key="8">
    <source>
        <dbReference type="Proteomes" id="UP000309676"/>
    </source>
</evidence>
<dbReference type="PROSITE" id="PS00889">
    <property type="entry name" value="CNMP_BINDING_2"/>
    <property type="match status" value="1"/>
</dbReference>
<dbReference type="InterPro" id="IPR014710">
    <property type="entry name" value="RmlC-like_jellyroll"/>
</dbReference>
<dbReference type="InterPro" id="IPR012318">
    <property type="entry name" value="HTH_CRP"/>
</dbReference>
<dbReference type="SMART" id="SM00419">
    <property type="entry name" value="HTH_CRP"/>
    <property type="match status" value="1"/>
</dbReference>
<organism evidence="7 8">
    <name type="scientific">Paenibacillus antri</name>
    <dbReference type="NCBI Taxonomy" id="2582848"/>
    <lineage>
        <taxon>Bacteria</taxon>
        <taxon>Bacillati</taxon>
        <taxon>Bacillota</taxon>
        <taxon>Bacilli</taxon>
        <taxon>Bacillales</taxon>
        <taxon>Paenibacillaceae</taxon>
        <taxon>Paenibacillus</taxon>
    </lineage>
</organism>
<dbReference type="GO" id="GO:0005829">
    <property type="term" value="C:cytosol"/>
    <property type="evidence" value="ECO:0007669"/>
    <property type="project" value="TreeGrafter"/>
</dbReference>
<dbReference type="SUPFAM" id="SSF51206">
    <property type="entry name" value="cAMP-binding domain-like"/>
    <property type="match status" value="1"/>
</dbReference>
<evidence type="ECO:0000256" key="3">
    <source>
        <dbReference type="ARBA" id="ARBA00023159"/>
    </source>
</evidence>
<dbReference type="SMART" id="SM00100">
    <property type="entry name" value="cNMP"/>
    <property type="match status" value="1"/>
</dbReference>
<dbReference type="PROSITE" id="PS51063">
    <property type="entry name" value="HTH_CRP_2"/>
    <property type="match status" value="1"/>
</dbReference>
<evidence type="ECO:0000256" key="1">
    <source>
        <dbReference type="ARBA" id="ARBA00023015"/>
    </source>
</evidence>
<protein>
    <submittedName>
        <fullName evidence="7">Crp/Fnr family transcriptional regulator</fullName>
    </submittedName>
</protein>
<dbReference type="AlphaFoldDB" id="A0A5R9G3T3"/>
<evidence type="ECO:0000256" key="4">
    <source>
        <dbReference type="ARBA" id="ARBA00023163"/>
    </source>
</evidence>
<dbReference type="Proteomes" id="UP000309676">
    <property type="component" value="Unassembled WGS sequence"/>
</dbReference>
<dbReference type="PRINTS" id="PR00034">
    <property type="entry name" value="HTHCRP"/>
</dbReference>
<dbReference type="GO" id="GO:0003677">
    <property type="term" value="F:DNA binding"/>
    <property type="evidence" value="ECO:0007669"/>
    <property type="project" value="UniProtKB-KW"/>
</dbReference>
<evidence type="ECO:0000259" key="6">
    <source>
        <dbReference type="PROSITE" id="PS51063"/>
    </source>
</evidence>
<dbReference type="Pfam" id="PF00027">
    <property type="entry name" value="cNMP_binding"/>
    <property type="match status" value="1"/>
</dbReference>
<evidence type="ECO:0000313" key="7">
    <source>
        <dbReference type="EMBL" id="TLS49669.1"/>
    </source>
</evidence>
<dbReference type="InterPro" id="IPR036390">
    <property type="entry name" value="WH_DNA-bd_sf"/>
</dbReference>
<reference evidence="7 8" key="1">
    <citation type="submission" date="2019-05" db="EMBL/GenBank/DDBJ databases">
        <authorList>
            <person name="Narsing Rao M.P."/>
            <person name="Li W.J."/>
        </authorList>
    </citation>
    <scope>NUCLEOTIDE SEQUENCE [LARGE SCALE GENOMIC DNA]</scope>
    <source>
        <strain evidence="7 8">SYSU_K30003</strain>
    </source>
</reference>
<dbReference type="EMBL" id="VCIW01000019">
    <property type="protein sequence ID" value="TLS49669.1"/>
    <property type="molecule type" value="Genomic_DNA"/>
</dbReference>
<dbReference type="Gene3D" id="1.10.10.10">
    <property type="entry name" value="Winged helix-like DNA-binding domain superfamily/Winged helix DNA-binding domain"/>
    <property type="match status" value="1"/>
</dbReference>
<gene>
    <name evidence="7" type="ORF">FE782_23645</name>
</gene>
<comment type="caution">
    <text evidence="7">The sequence shown here is derived from an EMBL/GenBank/DDBJ whole genome shotgun (WGS) entry which is preliminary data.</text>
</comment>
<keyword evidence="1" id="KW-0805">Transcription regulation</keyword>
<dbReference type="RefSeq" id="WP_138196822.1">
    <property type="nucleotide sequence ID" value="NZ_VCIW01000019.1"/>
</dbReference>
<dbReference type="InterPro" id="IPR000595">
    <property type="entry name" value="cNMP-bd_dom"/>
</dbReference>
<dbReference type="GO" id="GO:0003700">
    <property type="term" value="F:DNA-binding transcription factor activity"/>
    <property type="evidence" value="ECO:0007669"/>
    <property type="project" value="TreeGrafter"/>
</dbReference>
<dbReference type="SUPFAM" id="SSF46785">
    <property type="entry name" value="Winged helix' DNA-binding domain"/>
    <property type="match status" value="1"/>
</dbReference>
<dbReference type="InterPro" id="IPR018490">
    <property type="entry name" value="cNMP-bd_dom_sf"/>
</dbReference>
<dbReference type="InterPro" id="IPR018488">
    <property type="entry name" value="cNMP-bd_CS"/>
</dbReference>
<dbReference type="InterPro" id="IPR036388">
    <property type="entry name" value="WH-like_DNA-bd_sf"/>
</dbReference>
<name>A0A5R9G3T3_9BACL</name>
<dbReference type="PANTHER" id="PTHR24567">
    <property type="entry name" value="CRP FAMILY TRANSCRIPTIONAL REGULATORY PROTEIN"/>
    <property type="match status" value="1"/>
</dbReference>
<dbReference type="OrthoDB" id="9812325at2"/>
<keyword evidence="4" id="KW-0804">Transcription</keyword>
<dbReference type="PROSITE" id="PS50042">
    <property type="entry name" value="CNMP_BINDING_3"/>
    <property type="match status" value="1"/>
</dbReference>
<accession>A0A5R9G3T3</accession>
<evidence type="ECO:0000259" key="5">
    <source>
        <dbReference type="PROSITE" id="PS50042"/>
    </source>
</evidence>
<feature type="domain" description="Cyclic nucleotide-binding" evidence="5">
    <location>
        <begin position="13"/>
        <end position="133"/>
    </location>
</feature>
<dbReference type="PANTHER" id="PTHR24567:SF74">
    <property type="entry name" value="HTH-TYPE TRANSCRIPTIONAL REGULATOR ARCR"/>
    <property type="match status" value="1"/>
</dbReference>
<keyword evidence="8" id="KW-1185">Reference proteome</keyword>